<feature type="coiled-coil region" evidence="1">
    <location>
        <begin position="12"/>
        <end position="46"/>
    </location>
</feature>
<reference evidence="3 4" key="1">
    <citation type="submission" date="2017-10" db="EMBL/GenBank/DDBJ databases">
        <title>The draft genome sequence of Lewinella nigricans NBRC 102662.</title>
        <authorList>
            <person name="Wang K."/>
        </authorList>
    </citation>
    <scope>NUCLEOTIDE SEQUENCE [LARGE SCALE GENOMIC DNA]</scope>
    <source>
        <strain evidence="3 4">NBRC 102662</strain>
    </source>
</reference>
<gene>
    <name evidence="3" type="ORF">CRP01_12845</name>
</gene>
<name>A0A2D0NE41_FLAN2</name>
<keyword evidence="1" id="KW-0175">Coiled coil</keyword>
<dbReference type="EMBL" id="PDUD01000018">
    <property type="protein sequence ID" value="PHN06449.1"/>
    <property type="molecule type" value="Genomic_DNA"/>
</dbReference>
<dbReference type="Gene3D" id="3.90.550.10">
    <property type="entry name" value="Spore Coat Polysaccharide Biosynthesis Protein SpsA, Chain A"/>
    <property type="match status" value="1"/>
</dbReference>
<evidence type="ECO:0000313" key="3">
    <source>
        <dbReference type="EMBL" id="PHN06449.1"/>
    </source>
</evidence>
<dbReference type="SUPFAM" id="SSF53756">
    <property type="entry name" value="UDP-Glycosyltransferase/glycogen phosphorylase"/>
    <property type="match status" value="1"/>
</dbReference>
<dbReference type="Pfam" id="PF13692">
    <property type="entry name" value="Glyco_trans_1_4"/>
    <property type="match status" value="1"/>
</dbReference>
<comment type="caution">
    <text evidence="3">The sequence shown here is derived from an EMBL/GenBank/DDBJ whole genome shotgun (WGS) entry which is preliminary data.</text>
</comment>
<dbReference type="Gene3D" id="3.40.50.2000">
    <property type="entry name" value="Glycogen Phosphorylase B"/>
    <property type="match status" value="1"/>
</dbReference>
<proteinExistence type="predicted"/>
<evidence type="ECO:0000256" key="1">
    <source>
        <dbReference type="SAM" id="Coils"/>
    </source>
</evidence>
<evidence type="ECO:0000313" key="4">
    <source>
        <dbReference type="Proteomes" id="UP000223913"/>
    </source>
</evidence>
<dbReference type="Proteomes" id="UP000223913">
    <property type="component" value="Unassembled WGS sequence"/>
</dbReference>
<keyword evidence="4" id="KW-1185">Reference proteome</keyword>
<feature type="domain" description="Glycosyltransferase 2-like" evidence="2">
    <location>
        <begin position="511"/>
        <end position="685"/>
    </location>
</feature>
<protein>
    <recommendedName>
        <fullName evidence="2">Glycosyltransferase 2-like domain-containing protein</fullName>
    </recommendedName>
</protein>
<accession>A0A2D0NE41</accession>
<evidence type="ECO:0000259" key="2">
    <source>
        <dbReference type="Pfam" id="PF00535"/>
    </source>
</evidence>
<dbReference type="AlphaFoldDB" id="A0A2D0NE41"/>
<sequence length="765" mass="86268">MSFESTNEESAKNSLEHKVEADAKKIQELEKQLISSQINARRAQENLYKAYQDLQSRERTIQEIKDSLSFRIGWMITAPLRWIYDKIKGEAANSPANRISASHPVNHPAAVSEEHFFQSLSQVKQYDLAQKLDFANQSKQYFGSASEFNRAPILLFVTPNVPAYDLSSGDKRLFRILKLLSESATVYLFTLGENPRKYVAALEKNNIKVIIDEDLHNLRKSIPQADAVIFCWYYTLFDNFELTKIFPEAKIIVDSVDVHWLRELRSLEDGNTLTRERADLNKEKEILAYRAANQVWAVTAQDGAEILSEIPDIEVAIVSNVHRMDEQVYSDDPTNTILFFGGYQHEPNLKAVQILAEQIFPIIQSEISNAKLLIAGSKAPPEVTALGKRPGIEFVGFVKEEEIPEIYRKSQLTIIPLLAGAGIKGKICEAVAYGLTVITNEIGNEGIEFIHLEEGFIVSSPQEMARYAIRALQGEYDLKAMNERARRKLSQLVSPEIVQANALQAIFPAISICIVTWNRRDLLEQCLNSILQHTSYPNFRILVHSNGCTDGTREYLRELAAQDTRVEPILSDTNEVFVRPNNRMMEQYPESDVVLLNNDVEVSPGWLMGLYRAAYLSDEIGVSGSKILYPDGTLQEFGSELYANGTGRNIGKFGDPTLPEFNQLTQCGYVSGCAMYIKRSTIEKIGTFDDQFHPCYCEDSDYCYTAREHGLATVVTPDSVVYHFEGATSGTDTSSGFKAYQTANMEKFLEKHRNKPNGIDWDSTN</sequence>
<dbReference type="SUPFAM" id="SSF53448">
    <property type="entry name" value="Nucleotide-diphospho-sugar transferases"/>
    <property type="match status" value="1"/>
</dbReference>
<dbReference type="CDD" id="cd03801">
    <property type="entry name" value="GT4_PimA-like"/>
    <property type="match status" value="1"/>
</dbReference>
<dbReference type="OrthoDB" id="9807209at2"/>
<organism evidence="3 4">
    <name type="scientific">Flavilitoribacter nigricans (strain ATCC 23147 / DSM 23189 / NBRC 102662 / NCIMB 1420 / SS-2)</name>
    <name type="common">Lewinella nigricans</name>
    <dbReference type="NCBI Taxonomy" id="1122177"/>
    <lineage>
        <taxon>Bacteria</taxon>
        <taxon>Pseudomonadati</taxon>
        <taxon>Bacteroidota</taxon>
        <taxon>Saprospiria</taxon>
        <taxon>Saprospirales</taxon>
        <taxon>Lewinellaceae</taxon>
        <taxon>Flavilitoribacter</taxon>
    </lineage>
</organism>
<dbReference type="RefSeq" id="WP_099150433.1">
    <property type="nucleotide sequence ID" value="NZ_PDUD01000018.1"/>
</dbReference>
<dbReference type="InterPro" id="IPR029044">
    <property type="entry name" value="Nucleotide-diphossugar_trans"/>
</dbReference>
<dbReference type="PANTHER" id="PTHR43179:SF7">
    <property type="entry name" value="RHAMNOSYLTRANSFERASE WBBL"/>
    <property type="match status" value="1"/>
</dbReference>
<dbReference type="InterPro" id="IPR001173">
    <property type="entry name" value="Glyco_trans_2-like"/>
</dbReference>
<dbReference type="CDD" id="cd04186">
    <property type="entry name" value="GT_2_like_c"/>
    <property type="match status" value="1"/>
</dbReference>
<dbReference type="PANTHER" id="PTHR43179">
    <property type="entry name" value="RHAMNOSYLTRANSFERASE WBBL"/>
    <property type="match status" value="1"/>
</dbReference>
<dbReference type="Pfam" id="PF00535">
    <property type="entry name" value="Glycos_transf_2"/>
    <property type="match status" value="1"/>
</dbReference>